<evidence type="ECO:0000313" key="5">
    <source>
        <dbReference type="EMBL" id="CAK0906612.1"/>
    </source>
</evidence>
<keyword evidence="6" id="KW-1185">Reference proteome</keyword>
<evidence type="ECO:0000256" key="3">
    <source>
        <dbReference type="SAM" id="MobiDB-lite"/>
    </source>
</evidence>
<proteinExistence type="predicted"/>
<feature type="domain" description="RRM" evidence="4">
    <location>
        <begin position="7"/>
        <end position="88"/>
    </location>
</feature>
<dbReference type="InterPro" id="IPR012677">
    <property type="entry name" value="Nucleotide-bd_a/b_plait_sf"/>
</dbReference>
<evidence type="ECO:0000256" key="1">
    <source>
        <dbReference type="ARBA" id="ARBA00022884"/>
    </source>
</evidence>
<reference evidence="5" key="1">
    <citation type="submission" date="2023-10" db="EMBL/GenBank/DDBJ databases">
        <authorList>
            <person name="Chen Y."/>
            <person name="Shah S."/>
            <person name="Dougan E. K."/>
            <person name="Thang M."/>
            <person name="Chan C."/>
        </authorList>
    </citation>
    <scope>NUCLEOTIDE SEQUENCE [LARGE SCALE GENOMIC DNA]</scope>
</reference>
<feature type="compositionally biased region" description="Basic and acidic residues" evidence="3">
    <location>
        <begin position="98"/>
        <end position="114"/>
    </location>
</feature>
<dbReference type="EMBL" id="CAUYUJ010021722">
    <property type="protein sequence ID" value="CAK0906612.1"/>
    <property type="molecule type" value="Genomic_DNA"/>
</dbReference>
<organism evidence="5 6">
    <name type="scientific">Prorocentrum cordatum</name>
    <dbReference type="NCBI Taxonomy" id="2364126"/>
    <lineage>
        <taxon>Eukaryota</taxon>
        <taxon>Sar</taxon>
        <taxon>Alveolata</taxon>
        <taxon>Dinophyceae</taxon>
        <taxon>Prorocentrales</taxon>
        <taxon>Prorocentraceae</taxon>
        <taxon>Prorocentrum</taxon>
    </lineage>
</organism>
<sequence>MDSTEGFPVFVGDLPQDITEEELRTVFKTYGEVKRIKVLTDADRRPVGNAVVFYGSKKGAEDAITVLHKAYKIREGATKPIRVSWAVRGKANNQPDSQRTERAPSPEAPRDRAPARRSPPRTARLERRPEPPPRSRSRGGRADSRARAREGRPRQALAAAAAGPARPSTSHGQTTTGEGAAKTRAARAGAVATTSGRTTGTRQAGGAAGAAAAGARPGAWANPGKGKGKGKREADDEDEGPPRWGKGNKGRGKGRWQGGNGAAETGGGNTRLHVERLPRDISEGALKKGFGAFGEVLGVKVLPSRGGPAATFSLPSPRGTTAAILRFATAGGAESALSAARSGYEFRPGDGQRISAKYARPNPQWD</sequence>
<dbReference type="InterPro" id="IPR035979">
    <property type="entry name" value="RBD_domain_sf"/>
</dbReference>
<feature type="region of interest" description="Disordered" evidence="3">
    <location>
        <begin position="85"/>
        <end position="273"/>
    </location>
</feature>
<feature type="compositionally biased region" description="Gly residues" evidence="3">
    <location>
        <begin position="255"/>
        <end position="269"/>
    </location>
</feature>
<evidence type="ECO:0000313" key="6">
    <source>
        <dbReference type="Proteomes" id="UP001189429"/>
    </source>
</evidence>
<feature type="compositionally biased region" description="Low complexity" evidence="3">
    <location>
        <begin position="154"/>
        <end position="167"/>
    </location>
</feature>
<dbReference type="InterPro" id="IPR000504">
    <property type="entry name" value="RRM_dom"/>
</dbReference>
<comment type="caution">
    <text evidence="5">The sequence shown here is derived from an EMBL/GenBank/DDBJ whole genome shotgun (WGS) entry which is preliminary data.</text>
</comment>
<feature type="compositionally biased region" description="Low complexity" evidence="3">
    <location>
        <begin position="174"/>
        <end position="221"/>
    </location>
</feature>
<dbReference type="Proteomes" id="UP001189429">
    <property type="component" value="Unassembled WGS sequence"/>
</dbReference>
<gene>
    <name evidence="5" type="ORF">PCOR1329_LOCUS81872</name>
</gene>
<feature type="compositionally biased region" description="Basic and acidic residues" evidence="3">
    <location>
        <begin position="140"/>
        <end position="153"/>
    </location>
</feature>
<dbReference type="Gene3D" id="3.30.70.330">
    <property type="match status" value="2"/>
</dbReference>
<keyword evidence="1 2" id="KW-0694">RNA-binding</keyword>
<dbReference type="PANTHER" id="PTHR15481">
    <property type="entry name" value="RIBONUCLEIC ACID BINDING PROTEIN S1"/>
    <property type="match status" value="1"/>
</dbReference>
<dbReference type="SMART" id="SM00360">
    <property type="entry name" value="RRM"/>
    <property type="match status" value="2"/>
</dbReference>
<feature type="domain" description="RRM" evidence="4">
    <location>
        <begin position="270"/>
        <end position="361"/>
    </location>
</feature>
<name>A0ABN9Y2A3_9DINO</name>
<dbReference type="PROSITE" id="PS50102">
    <property type="entry name" value="RRM"/>
    <property type="match status" value="2"/>
</dbReference>
<dbReference type="Pfam" id="PF00076">
    <property type="entry name" value="RRM_1"/>
    <property type="match status" value="1"/>
</dbReference>
<evidence type="ECO:0000256" key="2">
    <source>
        <dbReference type="PROSITE-ProRule" id="PRU00176"/>
    </source>
</evidence>
<feature type="compositionally biased region" description="Basic and acidic residues" evidence="3">
    <location>
        <begin position="123"/>
        <end position="133"/>
    </location>
</feature>
<evidence type="ECO:0000259" key="4">
    <source>
        <dbReference type="PROSITE" id="PS50102"/>
    </source>
</evidence>
<dbReference type="PANTHER" id="PTHR15481:SF0">
    <property type="entry name" value="LD23870P-RELATED"/>
    <property type="match status" value="1"/>
</dbReference>
<feature type="region of interest" description="Disordered" evidence="3">
    <location>
        <begin position="345"/>
        <end position="366"/>
    </location>
</feature>
<accession>A0ABN9Y2A3</accession>
<dbReference type="CDD" id="cd00590">
    <property type="entry name" value="RRM_SF"/>
    <property type="match status" value="2"/>
</dbReference>
<dbReference type="SUPFAM" id="SSF54928">
    <property type="entry name" value="RNA-binding domain, RBD"/>
    <property type="match status" value="2"/>
</dbReference>
<protein>
    <recommendedName>
        <fullName evidence="4">RRM domain-containing protein</fullName>
    </recommendedName>
</protein>